<dbReference type="EMBL" id="SRHU01000024">
    <property type="protein sequence ID" value="TFZ40635.1"/>
    <property type="molecule type" value="Genomic_DNA"/>
</dbReference>
<comment type="function">
    <text evidence="11">Mediates influx of magnesium ions. Alternates between open and closed states. Activated by low cytoplasmic Mg(2+) levels. Inactive when cytoplasmic Mg(2+) levels are high.</text>
</comment>
<evidence type="ECO:0000256" key="1">
    <source>
        <dbReference type="ARBA" id="ARBA00004651"/>
    </source>
</evidence>
<dbReference type="GO" id="GO:0050897">
    <property type="term" value="F:cobalt ion binding"/>
    <property type="evidence" value="ECO:0007669"/>
    <property type="project" value="TreeGrafter"/>
</dbReference>
<protein>
    <submittedName>
        <fullName evidence="14">Uncharacterized protein</fullName>
    </submittedName>
</protein>
<comment type="catalytic activity">
    <reaction evidence="10">
        <text>Mg(2+)(in) = Mg(2+)(out)</text>
        <dbReference type="Rhea" id="RHEA:29827"/>
        <dbReference type="ChEBI" id="CHEBI:18420"/>
    </reaction>
</comment>
<evidence type="ECO:0000256" key="8">
    <source>
        <dbReference type="ARBA" id="ARBA00023065"/>
    </source>
</evidence>
<evidence type="ECO:0000313" key="16">
    <source>
        <dbReference type="Proteomes" id="UP000297725"/>
    </source>
</evidence>
<evidence type="ECO:0000313" key="13">
    <source>
        <dbReference type="EMBL" id="QCA28557.1"/>
    </source>
</evidence>
<comment type="subcellular location">
    <subcellularLocation>
        <location evidence="1">Cell membrane</location>
        <topology evidence="1">Multi-pass membrane protein</topology>
    </subcellularLocation>
</comment>
<dbReference type="GO" id="GO:0015095">
    <property type="term" value="F:magnesium ion transmembrane transporter activity"/>
    <property type="evidence" value="ECO:0007669"/>
    <property type="project" value="TreeGrafter"/>
</dbReference>
<dbReference type="SUPFAM" id="SSF143865">
    <property type="entry name" value="CorA soluble domain-like"/>
    <property type="match status" value="1"/>
</dbReference>
<dbReference type="FunFam" id="1.20.58.340:FF:000004">
    <property type="entry name" value="Magnesium transport protein CorA"/>
    <property type="match status" value="1"/>
</dbReference>
<dbReference type="Gene3D" id="1.20.58.340">
    <property type="entry name" value="Magnesium transport protein CorA, transmembrane region"/>
    <property type="match status" value="2"/>
</dbReference>
<evidence type="ECO:0000313" key="14">
    <source>
        <dbReference type="EMBL" id="TFZ40635.1"/>
    </source>
</evidence>
<dbReference type="EMBL" id="CP038865">
    <property type="protein sequence ID" value="QCA28557.1"/>
    <property type="molecule type" value="Genomic_DNA"/>
</dbReference>
<feature type="transmembrane region" description="Helical" evidence="12">
    <location>
        <begin position="251"/>
        <end position="270"/>
    </location>
</feature>
<reference evidence="14 16" key="1">
    <citation type="submission" date="2019-03" db="EMBL/GenBank/DDBJ databases">
        <title>Vagococcus sp. was isolated fron gut of Carduelis flavirostris.</title>
        <authorList>
            <person name="Ge Y."/>
        </authorList>
    </citation>
    <scope>NUCLEOTIDE SEQUENCE [LARGE SCALE GENOMIC DNA]</scope>
    <source>
        <strain evidence="14 16">CF-210</strain>
    </source>
</reference>
<dbReference type="PANTHER" id="PTHR46494:SF1">
    <property type="entry name" value="CORA FAMILY METAL ION TRANSPORTER (EUROFUNG)"/>
    <property type="match status" value="1"/>
</dbReference>
<dbReference type="GO" id="GO:0015087">
    <property type="term" value="F:cobalt ion transmembrane transporter activity"/>
    <property type="evidence" value="ECO:0007669"/>
    <property type="project" value="TreeGrafter"/>
</dbReference>
<evidence type="ECO:0000256" key="7">
    <source>
        <dbReference type="ARBA" id="ARBA00022989"/>
    </source>
</evidence>
<keyword evidence="7 12" id="KW-1133">Transmembrane helix</keyword>
<dbReference type="Pfam" id="PF01544">
    <property type="entry name" value="CorA"/>
    <property type="match status" value="1"/>
</dbReference>
<evidence type="ECO:0000256" key="2">
    <source>
        <dbReference type="ARBA" id="ARBA00009765"/>
    </source>
</evidence>
<evidence type="ECO:0000256" key="4">
    <source>
        <dbReference type="ARBA" id="ARBA00022475"/>
    </source>
</evidence>
<dbReference type="AlphaFoldDB" id="A0AAJ5EFU9"/>
<accession>A0AAJ5EFU9</accession>
<feature type="transmembrane region" description="Helical" evidence="12">
    <location>
        <begin position="282"/>
        <end position="302"/>
    </location>
</feature>
<dbReference type="GO" id="GO:0000287">
    <property type="term" value="F:magnesium ion binding"/>
    <property type="evidence" value="ECO:0007669"/>
    <property type="project" value="TreeGrafter"/>
</dbReference>
<dbReference type="Proteomes" id="UP000296883">
    <property type="component" value="Chromosome"/>
</dbReference>
<keyword evidence="5 12" id="KW-0812">Transmembrane</keyword>
<dbReference type="PANTHER" id="PTHR46494">
    <property type="entry name" value="CORA FAMILY METAL ION TRANSPORTER (EUROFUNG)"/>
    <property type="match status" value="1"/>
</dbReference>
<reference evidence="13 15" key="2">
    <citation type="journal article" date="2020" name="Int. J. Syst. Evol. Microbiol.">
        <title>Vagococcus xieshaowenii sp. nov., isolated from snow finch (Montifringilla taczanowskii) cloacal content.</title>
        <authorList>
            <person name="Ge Y."/>
            <person name="Yang J."/>
            <person name="Lai X.H."/>
            <person name="Zhang G."/>
            <person name="Jin D."/>
            <person name="Lu S."/>
            <person name="Wang B."/>
            <person name="Huang Y."/>
            <person name="Huang Y."/>
            <person name="Ren Z."/>
            <person name="Zhang X."/>
            <person name="Xu J."/>
        </authorList>
    </citation>
    <scope>NUCLEOTIDE SEQUENCE [LARGE SCALE GENOMIC DNA]</scope>
    <source>
        <strain evidence="15">personal::cf-49</strain>
        <strain evidence="13">Personal::cf-49</strain>
    </source>
</reference>
<evidence type="ECO:0000256" key="10">
    <source>
        <dbReference type="ARBA" id="ARBA00034269"/>
    </source>
</evidence>
<evidence type="ECO:0000256" key="3">
    <source>
        <dbReference type="ARBA" id="ARBA00022448"/>
    </source>
</evidence>
<dbReference type="SUPFAM" id="SSF144083">
    <property type="entry name" value="Magnesium transport protein CorA, transmembrane region"/>
    <property type="match status" value="1"/>
</dbReference>
<keyword evidence="8" id="KW-0406">Ion transport</keyword>
<keyword evidence="9 12" id="KW-0472">Membrane</keyword>
<keyword evidence="3" id="KW-0813">Transport</keyword>
<keyword evidence="15" id="KW-1185">Reference proteome</keyword>
<evidence type="ECO:0000256" key="12">
    <source>
        <dbReference type="SAM" id="Phobius"/>
    </source>
</evidence>
<comment type="similarity">
    <text evidence="2">Belongs to the CorA metal ion transporter (MIT) (TC 1.A.35) family.</text>
</comment>
<keyword evidence="6" id="KW-0460">Magnesium</keyword>
<dbReference type="Proteomes" id="UP000297725">
    <property type="component" value="Unassembled WGS sequence"/>
</dbReference>
<evidence type="ECO:0000313" key="15">
    <source>
        <dbReference type="Proteomes" id="UP000296883"/>
    </source>
</evidence>
<name>A0AAJ5EFU9_9ENTE</name>
<dbReference type="InterPro" id="IPR045863">
    <property type="entry name" value="CorA_TM1_TM2"/>
</dbReference>
<evidence type="ECO:0000256" key="5">
    <source>
        <dbReference type="ARBA" id="ARBA00022692"/>
    </source>
</evidence>
<dbReference type="RefSeq" id="WP_135254841.1">
    <property type="nucleotide sequence ID" value="NZ_CP038865.1"/>
</dbReference>
<evidence type="ECO:0000256" key="9">
    <source>
        <dbReference type="ARBA" id="ARBA00023136"/>
    </source>
</evidence>
<keyword evidence="4" id="KW-1003">Cell membrane</keyword>
<gene>
    <name evidence="14" type="ORF">E4031_07560</name>
    <name evidence="13" type="ORF">E4Z98_04215</name>
</gene>
<dbReference type="InterPro" id="IPR002523">
    <property type="entry name" value="MgTranspt_CorA/ZnTranspt_ZntB"/>
</dbReference>
<organism evidence="14 16">
    <name type="scientific">Vagococcus xieshaowenii</name>
    <dbReference type="NCBI Taxonomy" id="2562451"/>
    <lineage>
        <taxon>Bacteria</taxon>
        <taxon>Bacillati</taxon>
        <taxon>Bacillota</taxon>
        <taxon>Bacilli</taxon>
        <taxon>Lactobacillales</taxon>
        <taxon>Enterococcaceae</taxon>
        <taxon>Vagococcus</taxon>
    </lineage>
</organism>
<dbReference type="InterPro" id="IPR045861">
    <property type="entry name" value="CorA_cytoplasmic_dom"/>
</dbReference>
<dbReference type="GO" id="GO:0005886">
    <property type="term" value="C:plasma membrane"/>
    <property type="evidence" value="ECO:0007669"/>
    <property type="project" value="UniProtKB-SubCell"/>
</dbReference>
<evidence type="ECO:0000256" key="11">
    <source>
        <dbReference type="ARBA" id="ARBA00045497"/>
    </source>
</evidence>
<proteinExistence type="inferred from homology"/>
<sequence>MHVINFINNANQIKDWQVKKTKDYFIVATSNQIPEIFEKITTLSLPVHHDKQTELPVRFESLPHSNYFSYLFFDQLPGENELLFEKFTLYLSQHYLVLEVQAEGMLHDSFVNQLMDTIEVSTINKTYIDIIDFSLSRMFESLYEFEEYLTTIENNIIEMQMDVKIDTIITLKNQCFKVKKYMRMLLYVSDGLLLNKNKLLANSELGAIQNIDSRINRVYEYGVSLYEMAVHLLEIYDSTINTITNQTINKLTVFTVFATPITVLTGIYGMNFINMPELRNPNGYYILLGIMAIILLVIYYILKKIKLL</sequence>
<evidence type="ECO:0000256" key="6">
    <source>
        <dbReference type="ARBA" id="ARBA00022842"/>
    </source>
</evidence>